<organism evidence="2">
    <name type="scientific">marine sediment metagenome</name>
    <dbReference type="NCBI Taxonomy" id="412755"/>
    <lineage>
        <taxon>unclassified sequences</taxon>
        <taxon>metagenomes</taxon>
        <taxon>ecological metagenomes</taxon>
    </lineage>
</organism>
<sequence length="439" mass="46959">MATRYCNPAGTWAVAQDGTDSDGSQWQGPYGLQKAFDTVTAATLVGDTCKVKTGTCELNRLAKITVDSDKTGDGWAVSDDVQNHNDGGGANGDDWNGILCEITATEMIVELDSGDRVSDVSTADGVYNTTQADACAGAHMTVAAATGLDLDTQAGDNTNGNITFEGVDGSWAVGDGSSYLVTVDADCGVGDNPDNCILLSNNPHRYKFRNFKFTNANADGVTTDDQYVYFHTYEWCIWSNNGADGLDSNNDFLDCRFVHCIFRDNTSSGLYYLNSRCHILFSLFEGNTANGALNTGNFTVFVGCLAYENGNDQYAQLRICQLMANCVGADATGGSGVTTLSGMENVTIVGCRFTGNPDHGIEQVEGSGEASNYEDYNVMYDNTNGDLQNIAGGMHSYGDDTNHIAETTSQNYIDSDTDDYNVNSGADIRSVAIDLDWDV</sequence>
<dbReference type="AlphaFoldDB" id="A0A0F9XD82"/>
<name>A0A0F9XD82_9ZZZZ</name>
<gene>
    <name evidence="2" type="ORF">LCGC14_0235840</name>
</gene>
<dbReference type="InterPro" id="IPR039448">
    <property type="entry name" value="Beta_helix"/>
</dbReference>
<dbReference type="Pfam" id="PF13229">
    <property type="entry name" value="Beta_helix"/>
    <property type="match status" value="1"/>
</dbReference>
<evidence type="ECO:0000313" key="2">
    <source>
        <dbReference type="EMBL" id="KKN89738.1"/>
    </source>
</evidence>
<dbReference type="EMBL" id="LAZR01000116">
    <property type="protein sequence ID" value="KKN89738.1"/>
    <property type="molecule type" value="Genomic_DNA"/>
</dbReference>
<protein>
    <recommendedName>
        <fullName evidence="1">Right handed beta helix domain-containing protein</fullName>
    </recommendedName>
</protein>
<reference evidence="2" key="1">
    <citation type="journal article" date="2015" name="Nature">
        <title>Complex archaea that bridge the gap between prokaryotes and eukaryotes.</title>
        <authorList>
            <person name="Spang A."/>
            <person name="Saw J.H."/>
            <person name="Jorgensen S.L."/>
            <person name="Zaremba-Niedzwiedzka K."/>
            <person name="Martijn J."/>
            <person name="Lind A.E."/>
            <person name="van Eijk R."/>
            <person name="Schleper C."/>
            <person name="Guy L."/>
            <person name="Ettema T.J."/>
        </authorList>
    </citation>
    <scope>NUCLEOTIDE SEQUENCE</scope>
</reference>
<evidence type="ECO:0000259" key="1">
    <source>
        <dbReference type="Pfam" id="PF13229"/>
    </source>
</evidence>
<dbReference type="InterPro" id="IPR011050">
    <property type="entry name" value="Pectin_lyase_fold/virulence"/>
</dbReference>
<comment type="caution">
    <text evidence="2">The sequence shown here is derived from an EMBL/GenBank/DDBJ whole genome shotgun (WGS) entry which is preliminary data.</text>
</comment>
<dbReference type="SUPFAM" id="SSF51126">
    <property type="entry name" value="Pectin lyase-like"/>
    <property type="match status" value="1"/>
</dbReference>
<proteinExistence type="predicted"/>
<feature type="domain" description="Right handed beta helix" evidence="1">
    <location>
        <begin position="196"/>
        <end position="369"/>
    </location>
</feature>
<dbReference type="InterPro" id="IPR012334">
    <property type="entry name" value="Pectin_lyas_fold"/>
</dbReference>
<dbReference type="Gene3D" id="2.160.20.10">
    <property type="entry name" value="Single-stranded right-handed beta-helix, Pectin lyase-like"/>
    <property type="match status" value="1"/>
</dbReference>
<accession>A0A0F9XD82</accession>